<evidence type="ECO:0000256" key="9">
    <source>
        <dbReference type="ARBA" id="ARBA00022737"/>
    </source>
</evidence>
<protein>
    <recommendedName>
        <fullName evidence="3">Cadherin-5</fullName>
    </recommendedName>
    <alternativeName>
        <fullName evidence="16">Vascular endothelial cadherin</fullName>
    </alternativeName>
</protein>
<dbReference type="PROSITE" id="PS00232">
    <property type="entry name" value="CADHERIN_1"/>
    <property type="match status" value="2"/>
</dbReference>
<feature type="domain" description="Cadherin" evidence="22">
    <location>
        <begin position="323"/>
        <end position="437"/>
    </location>
</feature>
<evidence type="ECO:0000256" key="14">
    <source>
        <dbReference type="ARBA" id="ARBA00023136"/>
    </source>
</evidence>
<evidence type="ECO:0000256" key="3">
    <source>
        <dbReference type="ARBA" id="ARBA00021701"/>
    </source>
</evidence>
<evidence type="ECO:0000313" key="24">
    <source>
        <dbReference type="RefSeq" id="XP_070468147.1"/>
    </source>
</evidence>
<dbReference type="PANTHER" id="PTHR24027:SF89">
    <property type="entry name" value="CADHERIN-5"/>
    <property type="match status" value="1"/>
</dbReference>
<evidence type="ECO:0000256" key="13">
    <source>
        <dbReference type="ARBA" id="ARBA00022989"/>
    </source>
</evidence>
<comment type="subcellular location">
    <subcellularLocation>
        <location evidence="2">Cell junction</location>
        <location evidence="2">Adherens junction</location>
    </subcellularLocation>
    <subcellularLocation>
        <location evidence="1 18">Cell membrane</location>
        <topology evidence="1 18">Single-pass type I membrane protein</topology>
    </subcellularLocation>
</comment>
<dbReference type="InterPro" id="IPR000233">
    <property type="entry name" value="Cadherin_Y-type_LIR"/>
</dbReference>
<name>A0ABM4NT70_EQUPR</name>
<comment type="function">
    <text evidence="19">Cadherins are calcium-dependent cell adhesion proteins.</text>
</comment>
<proteinExistence type="predicted"/>
<evidence type="ECO:0000256" key="21">
    <source>
        <dbReference type="SAM" id="Phobius"/>
    </source>
</evidence>
<dbReference type="SMART" id="SM00112">
    <property type="entry name" value="CA"/>
    <property type="match status" value="5"/>
</dbReference>
<feature type="transmembrane region" description="Helical" evidence="21">
    <location>
        <begin position="71"/>
        <end position="92"/>
    </location>
</feature>
<evidence type="ECO:0000256" key="7">
    <source>
        <dbReference type="ARBA" id="ARBA00022723"/>
    </source>
</evidence>
<keyword evidence="7" id="KW-0479">Metal-binding</keyword>
<evidence type="ECO:0000256" key="6">
    <source>
        <dbReference type="ARBA" id="ARBA00022692"/>
    </source>
</evidence>
<keyword evidence="8" id="KW-0732">Signal</keyword>
<keyword evidence="11 18" id="KW-0130">Cell adhesion</keyword>
<evidence type="ECO:0000256" key="16">
    <source>
        <dbReference type="ARBA" id="ARBA00030559"/>
    </source>
</evidence>
<evidence type="ECO:0000313" key="23">
    <source>
        <dbReference type="Proteomes" id="UP001652662"/>
    </source>
</evidence>
<evidence type="ECO:0000256" key="2">
    <source>
        <dbReference type="ARBA" id="ARBA00004536"/>
    </source>
</evidence>
<dbReference type="InterPro" id="IPR020894">
    <property type="entry name" value="Cadherin_CS"/>
</dbReference>
<dbReference type="Gene3D" id="2.60.40.60">
    <property type="entry name" value="Cadherins"/>
    <property type="match status" value="5"/>
</dbReference>
<keyword evidence="12" id="KW-0965">Cell junction</keyword>
<dbReference type="PANTHER" id="PTHR24027">
    <property type="entry name" value="CADHERIN-23"/>
    <property type="match status" value="1"/>
</dbReference>
<feature type="domain" description="Cadherin" evidence="22">
    <location>
        <begin position="438"/>
        <end position="544"/>
    </location>
</feature>
<sequence>MGRGQLENLKGRRPGLPCRPGVAPLERLLAAELRRAPQRARPRRDGQTDGQTETPLSQRARSVPPRKMQMLMMLLAAVGTCPGLLVAAAAGVNSAQLDTPGMLPTHRRQKRDWIWNQMHIDEEKNSSLPHYVGKIKSSVNRKNAKYLLKGESAGKVFRVNAETGDVYAFERLDREKISEYQLVALVVDKDTHKDLEAPSSFTIKVHDVNDNWPVFTHQLFNASVPEMSGLGTSVLRVTAVDADDPTVADHASVVYRVLEGKEYFSIDGSGLIVTTNKNLDRERTPSIKIVVEAQDVQGLRGDSGTATVQVILQDINDNFPIFTQTKYVFAVPEDIRVGSSLGSLFVEDPDEPQNRMTKYSIVQGEYKDTFTIETDPIHNAGIIKPMKPLDYERIRQYSFTIEATDSTINLDYLRGASTRNIARVIINVTDVDEPPVFQQPFYHFQLQENQKKPLIGSVKATDPDAARRSIGYSIRRTSDKNHFFQVTKEGKIYNEKELDREIYPWYNLTVEAKELDSRGNPTGKESITKVYIEVLDENDNAPEFAQPYEPKVCENAARGKLVVQISAIDKDVTPRNVKFKFSLSTEDSNFTLTDNHDNTANITVKYGQFDRERAKFHHLPVLISDNGRPSLTGTSTLTVAVCKCNERGEFTFCEEVAAQVGISIQALVAIFLCILTIAVITLLIFLRRRLRKQARAHGKSVPEIHEQLVTYDEEGGGEMDTTSYDVSVLNSVRHGGAKPPRPALDARPSPYAQVQKPPRHAPRAHGGPGEMAAMIEEKKDEADHDGGGPPYDTLHIYGYEGSESIAESLSSLGTDSSDSDIDYDFLNDWGPRFKMLAELYGSDPREELGY</sequence>
<feature type="compositionally biased region" description="Polar residues" evidence="20">
    <location>
        <begin position="48"/>
        <end position="60"/>
    </location>
</feature>
<evidence type="ECO:0000256" key="10">
    <source>
        <dbReference type="ARBA" id="ARBA00022837"/>
    </source>
</evidence>
<organism evidence="23 24">
    <name type="scientific">Equus przewalskii</name>
    <name type="common">Przewalski's horse</name>
    <name type="synonym">Equus caballus przewalskii</name>
    <dbReference type="NCBI Taxonomy" id="9798"/>
    <lineage>
        <taxon>Eukaryota</taxon>
        <taxon>Metazoa</taxon>
        <taxon>Chordata</taxon>
        <taxon>Craniata</taxon>
        <taxon>Vertebrata</taxon>
        <taxon>Euteleostomi</taxon>
        <taxon>Mammalia</taxon>
        <taxon>Eutheria</taxon>
        <taxon>Laurasiatheria</taxon>
        <taxon>Perissodactyla</taxon>
        <taxon>Equidae</taxon>
        <taxon>Equus</taxon>
    </lineage>
</organism>
<dbReference type="SUPFAM" id="SSF49313">
    <property type="entry name" value="Cadherin-like"/>
    <property type="match status" value="5"/>
</dbReference>
<dbReference type="PROSITE" id="PS50268">
    <property type="entry name" value="CADHERIN_2"/>
    <property type="match status" value="5"/>
</dbReference>
<feature type="region of interest" description="Disordered" evidence="20">
    <location>
        <begin position="732"/>
        <end position="768"/>
    </location>
</feature>
<dbReference type="PRINTS" id="PR00205">
    <property type="entry name" value="CADHERIN"/>
</dbReference>
<gene>
    <name evidence="24" type="primary">CDH5</name>
</gene>
<dbReference type="InterPro" id="IPR039808">
    <property type="entry name" value="Cadherin"/>
</dbReference>
<keyword evidence="4" id="KW-1003">Cell membrane</keyword>
<keyword evidence="14 21" id="KW-0472">Membrane</keyword>
<dbReference type="Pfam" id="PF01049">
    <property type="entry name" value="CADH_Y-type_LIR"/>
    <property type="match status" value="1"/>
</dbReference>
<evidence type="ECO:0000256" key="1">
    <source>
        <dbReference type="ARBA" id="ARBA00004251"/>
    </source>
</evidence>
<keyword evidence="13 21" id="KW-1133">Transmembrane helix</keyword>
<evidence type="ECO:0000256" key="15">
    <source>
        <dbReference type="ARBA" id="ARBA00023180"/>
    </source>
</evidence>
<keyword evidence="6 18" id="KW-0812">Transmembrane</keyword>
<evidence type="ECO:0000256" key="12">
    <source>
        <dbReference type="ARBA" id="ARBA00022949"/>
    </source>
</evidence>
<accession>A0ABM4NT70</accession>
<evidence type="ECO:0000256" key="20">
    <source>
        <dbReference type="SAM" id="MobiDB-lite"/>
    </source>
</evidence>
<evidence type="ECO:0000256" key="19">
    <source>
        <dbReference type="RuleBase" id="RU004357"/>
    </source>
</evidence>
<reference evidence="24" key="1">
    <citation type="submission" date="2025-08" db="UniProtKB">
        <authorList>
            <consortium name="RefSeq"/>
        </authorList>
    </citation>
    <scope>IDENTIFICATION</scope>
    <source>
        <tissue evidence="24">Blood</tissue>
    </source>
</reference>
<feature type="transmembrane region" description="Helical" evidence="21">
    <location>
        <begin position="662"/>
        <end position="686"/>
    </location>
</feature>
<evidence type="ECO:0000256" key="18">
    <source>
        <dbReference type="RuleBase" id="RU003318"/>
    </source>
</evidence>
<evidence type="ECO:0000256" key="4">
    <source>
        <dbReference type="ARBA" id="ARBA00022475"/>
    </source>
</evidence>
<dbReference type="Proteomes" id="UP001652662">
    <property type="component" value="Chromosome 3"/>
</dbReference>
<evidence type="ECO:0000256" key="8">
    <source>
        <dbReference type="ARBA" id="ARBA00022729"/>
    </source>
</evidence>
<feature type="domain" description="Cadherin" evidence="22">
    <location>
        <begin position="544"/>
        <end position="652"/>
    </location>
</feature>
<evidence type="ECO:0000256" key="17">
    <source>
        <dbReference type="PROSITE-ProRule" id="PRU00043"/>
    </source>
</evidence>
<dbReference type="Gene3D" id="4.10.900.10">
    <property type="entry name" value="TCF3-CBD (Catenin binding domain)"/>
    <property type="match status" value="1"/>
</dbReference>
<feature type="domain" description="Cadherin" evidence="22">
    <location>
        <begin position="216"/>
        <end position="322"/>
    </location>
</feature>
<keyword evidence="10 17" id="KW-0106">Calcium</keyword>
<dbReference type="Pfam" id="PF00028">
    <property type="entry name" value="Cadherin"/>
    <property type="match status" value="5"/>
</dbReference>
<evidence type="ECO:0000256" key="11">
    <source>
        <dbReference type="ARBA" id="ARBA00022889"/>
    </source>
</evidence>
<feature type="region of interest" description="Disordered" evidence="20">
    <location>
        <begin position="33"/>
        <end position="65"/>
    </location>
</feature>
<keyword evidence="5" id="KW-0165">Cleavage on pair of basic residues</keyword>
<dbReference type="InterPro" id="IPR015919">
    <property type="entry name" value="Cadherin-like_sf"/>
</dbReference>
<dbReference type="InterPro" id="IPR002126">
    <property type="entry name" value="Cadherin-like_dom"/>
</dbReference>
<evidence type="ECO:0000256" key="5">
    <source>
        <dbReference type="ARBA" id="ARBA00022685"/>
    </source>
</evidence>
<dbReference type="InterPro" id="IPR027397">
    <property type="entry name" value="Catenin-bd_sf"/>
</dbReference>
<feature type="region of interest" description="Disordered" evidence="20">
    <location>
        <begin position="1"/>
        <end position="21"/>
    </location>
</feature>
<dbReference type="GeneID" id="103542630"/>
<keyword evidence="15" id="KW-0325">Glycoprotein</keyword>
<feature type="domain" description="Cadherin" evidence="22">
    <location>
        <begin position="145"/>
        <end position="215"/>
    </location>
</feature>
<keyword evidence="23" id="KW-1185">Reference proteome</keyword>
<dbReference type="CDD" id="cd11304">
    <property type="entry name" value="Cadherin_repeat"/>
    <property type="match status" value="5"/>
</dbReference>
<evidence type="ECO:0000259" key="22">
    <source>
        <dbReference type="PROSITE" id="PS50268"/>
    </source>
</evidence>
<keyword evidence="9" id="KW-0677">Repeat</keyword>
<dbReference type="RefSeq" id="XP_070468147.1">
    <property type="nucleotide sequence ID" value="XM_070612046.1"/>
</dbReference>